<evidence type="ECO:0000313" key="3">
    <source>
        <dbReference type="Proteomes" id="UP000076842"/>
    </source>
</evidence>
<organism evidence="2 3">
    <name type="scientific">Calocera cornea HHB12733</name>
    <dbReference type="NCBI Taxonomy" id="1353952"/>
    <lineage>
        <taxon>Eukaryota</taxon>
        <taxon>Fungi</taxon>
        <taxon>Dikarya</taxon>
        <taxon>Basidiomycota</taxon>
        <taxon>Agaricomycotina</taxon>
        <taxon>Dacrymycetes</taxon>
        <taxon>Dacrymycetales</taxon>
        <taxon>Dacrymycetaceae</taxon>
        <taxon>Calocera</taxon>
    </lineage>
</organism>
<sequence>MQTKGGLLGAVRWTGYGLFAVTIAHFTIPVFRRQTLAIKGFLVMGATTFGLCMGAETYLQAFEKKQRSEENEMRRQARYELAKRGMLATETNISTWKEEQRQEMAAAAKAAEAAPPTGKPT</sequence>
<evidence type="ECO:0000313" key="2">
    <source>
        <dbReference type="EMBL" id="KZT58820.1"/>
    </source>
</evidence>
<dbReference type="InParanoid" id="A0A165H3I1"/>
<proteinExistence type="predicted"/>
<feature type="transmembrane region" description="Helical" evidence="1">
    <location>
        <begin position="7"/>
        <end position="28"/>
    </location>
</feature>
<dbReference type="AlphaFoldDB" id="A0A165H3I1"/>
<accession>A0A165H3I1</accession>
<name>A0A165H3I1_9BASI</name>
<reference evidence="2 3" key="1">
    <citation type="journal article" date="2016" name="Mol. Biol. Evol.">
        <title>Comparative Genomics of Early-Diverging Mushroom-Forming Fungi Provides Insights into the Origins of Lignocellulose Decay Capabilities.</title>
        <authorList>
            <person name="Nagy L.G."/>
            <person name="Riley R."/>
            <person name="Tritt A."/>
            <person name="Adam C."/>
            <person name="Daum C."/>
            <person name="Floudas D."/>
            <person name="Sun H."/>
            <person name="Yadav J.S."/>
            <person name="Pangilinan J."/>
            <person name="Larsson K.H."/>
            <person name="Matsuura K."/>
            <person name="Barry K."/>
            <person name="Labutti K."/>
            <person name="Kuo R."/>
            <person name="Ohm R.A."/>
            <person name="Bhattacharya S.S."/>
            <person name="Shirouzu T."/>
            <person name="Yoshinaga Y."/>
            <person name="Martin F.M."/>
            <person name="Grigoriev I.V."/>
            <person name="Hibbett D.S."/>
        </authorList>
    </citation>
    <scope>NUCLEOTIDE SEQUENCE [LARGE SCALE GENOMIC DNA]</scope>
    <source>
        <strain evidence="2 3">HHB12733</strain>
    </source>
</reference>
<keyword evidence="1" id="KW-1133">Transmembrane helix</keyword>
<dbReference type="Proteomes" id="UP000076842">
    <property type="component" value="Unassembled WGS sequence"/>
</dbReference>
<dbReference type="EMBL" id="KV423947">
    <property type="protein sequence ID" value="KZT58820.1"/>
    <property type="molecule type" value="Genomic_DNA"/>
</dbReference>
<dbReference type="OrthoDB" id="3356019at2759"/>
<gene>
    <name evidence="2" type="ORF">CALCODRAFT_228751</name>
</gene>
<keyword evidence="1" id="KW-0812">Transmembrane</keyword>
<evidence type="ECO:0008006" key="4">
    <source>
        <dbReference type="Google" id="ProtNLM"/>
    </source>
</evidence>
<keyword evidence="3" id="KW-1185">Reference proteome</keyword>
<keyword evidence="1" id="KW-0472">Membrane</keyword>
<protein>
    <recommendedName>
        <fullName evidence="4">HIG1 domain-containing protein</fullName>
    </recommendedName>
</protein>
<feature type="transmembrane region" description="Helical" evidence="1">
    <location>
        <begin position="40"/>
        <end position="59"/>
    </location>
</feature>
<evidence type="ECO:0000256" key="1">
    <source>
        <dbReference type="SAM" id="Phobius"/>
    </source>
</evidence>